<feature type="domain" description="EGF-like" evidence="3">
    <location>
        <begin position="50"/>
        <end position="86"/>
    </location>
</feature>
<keyword evidence="2" id="KW-1133">Transmembrane helix</keyword>
<dbReference type="OrthoDB" id="430340at2759"/>
<accession>A0A8B6DJP7</accession>
<evidence type="ECO:0000259" key="3">
    <source>
        <dbReference type="PROSITE" id="PS50026"/>
    </source>
</evidence>
<dbReference type="InterPro" id="IPR000742">
    <property type="entry name" value="EGF"/>
</dbReference>
<keyword evidence="1" id="KW-0245">EGF-like domain</keyword>
<keyword evidence="1" id="KW-1015">Disulfide bond</keyword>
<sequence>MDMSPTKTTVSKNTSLIWKIAAVFFLCTTVIFVSLFIWSELKGDTDSGIQVTPCFRTQCENDGICSVTGNNFSCNCLTSYSGSHCETLEVLNVITG</sequence>
<reference evidence="4" key="1">
    <citation type="submission" date="2018-11" db="EMBL/GenBank/DDBJ databases">
        <authorList>
            <person name="Alioto T."/>
            <person name="Alioto T."/>
        </authorList>
    </citation>
    <scope>NUCLEOTIDE SEQUENCE</scope>
</reference>
<evidence type="ECO:0000313" key="5">
    <source>
        <dbReference type="Proteomes" id="UP000596742"/>
    </source>
</evidence>
<protein>
    <recommendedName>
        <fullName evidence="3">EGF-like domain-containing protein</fullName>
    </recommendedName>
</protein>
<dbReference type="Gene3D" id="2.10.25.10">
    <property type="entry name" value="Laminin"/>
    <property type="match status" value="1"/>
</dbReference>
<dbReference type="PROSITE" id="PS50026">
    <property type="entry name" value="EGF_3"/>
    <property type="match status" value="1"/>
</dbReference>
<dbReference type="EMBL" id="UYJE01003597">
    <property type="protein sequence ID" value="VDI20671.1"/>
    <property type="molecule type" value="Genomic_DNA"/>
</dbReference>
<dbReference type="Proteomes" id="UP000596742">
    <property type="component" value="Unassembled WGS sequence"/>
</dbReference>
<proteinExistence type="predicted"/>
<keyword evidence="5" id="KW-1185">Reference proteome</keyword>
<comment type="caution">
    <text evidence="4">The sequence shown here is derived from an EMBL/GenBank/DDBJ whole genome shotgun (WGS) entry which is preliminary data.</text>
</comment>
<feature type="disulfide bond" evidence="1">
    <location>
        <begin position="76"/>
        <end position="85"/>
    </location>
</feature>
<dbReference type="AlphaFoldDB" id="A0A8B6DJP7"/>
<evidence type="ECO:0000256" key="2">
    <source>
        <dbReference type="SAM" id="Phobius"/>
    </source>
</evidence>
<evidence type="ECO:0000256" key="1">
    <source>
        <dbReference type="PROSITE-ProRule" id="PRU00076"/>
    </source>
</evidence>
<comment type="caution">
    <text evidence="1">Lacks conserved residue(s) required for the propagation of feature annotation.</text>
</comment>
<keyword evidence="2" id="KW-0472">Membrane</keyword>
<dbReference type="CDD" id="cd00054">
    <property type="entry name" value="EGF_CA"/>
    <property type="match status" value="1"/>
</dbReference>
<evidence type="ECO:0000313" key="4">
    <source>
        <dbReference type="EMBL" id="VDI20671.1"/>
    </source>
</evidence>
<organism evidence="4 5">
    <name type="scientific">Mytilus galloprovincialis</name>
    <name type="common">Mediterranean mussel</name>
    <dbReference type="NCBI Taxonomy" id="29158"/>
    <lineage>
        <taxon>Eukaryota</taxon>
        <taxon>Metazoa</taxon>
        <taxon>Spiralia</taxon>
        <taxon>Lophotrochozoa</taxon>
        <taxon>Mollusca</taxon>
        <taxon>Bivalvia</taxon>
        <taxon>Autobranchia</taxon>
        <taxon>Pteriomorphia</taxon>
        <taxon>Mytilida</taxon>
        <taxon>Mytiloidea</taxon>
        <taxon>Mytilidae</taxon>
        <taxon>Mytilinae</taxon>
        <taxon>Mytilus</taxon>
    </lineage>
</organism>
<name>A0A8B6DJP7_MYTGA</name>
<keyword evidence="2" id="KW-0812">Transmembrane</keyword>
<dbReference type="SUPFAM" id="SSF57196">
    <property type="entry name" value="EGF/Laminin"/>
    <property type="match status" value="1"/>
</dbReference>
<feature type="transmembrane region" description="Helical" evidence="2">
    <location>
        <begin position="16"/>
        <end position="38"/>
    </location>
</feature>
<gene>
    <name evidence="4" type="ORF">MGAL_10B039898</name>
</gene>
<dbReference type="PROSITE" id="PS00022">
    <property type="entry name" value="EGF_1"/>
    <property type="match status" value="1"/>
</dbReference>